<dbReference type="OrthoDB" id="4150765at2759"/>
<gene>
    <name evidence="4" type="ORF">yc1106_09949</name>
</gene>
<feature type="region of interest" description="Disordered" evidence="2">
    <location>
        <begin position="48"/>
        <end position="126"/>
    </location>
</feature>
<dbReference type="Gene3D" id="3.40.50.300">
    <property type="entry name" value="P-loop containing nucleotide triphosphate hydrolases"/>
    <property type="match status" value="1"/>
</dbReference>
<keyword evidence="1" id="KW-0342">GTP-binding</keyword>
<dbReference type="Proteomes" id="UP001056012">
    <property type="component" value="Chromosome 8"/>
</dbReference>
<feature type="region of interest" description="Disordered" evidence="2">
    <location>
        <begin position="1"/>
        <end position="29"/>
    </location>
</feature>
<dbReference type="InterPro" id="IPR030379">
    <property type="entry name" value="G_SEPTIN_dom"/>
</dbReference>
<dbReference type="VEuPathDB" id="FungiDB:yc1106_09949"/>
<keyword evidence="5" id="KW-1185">Reference proteome</keyword>
<evidence type="ECO:0000256" key="1">
    <source>
        <dbReference type="RuleBase" id="RU004560"/>
    </source>
</evidence>
<dbReference type="Pfam" id="PF00735">
    <property type="entry name" value="Septin"/>
    <property type="match status" value="1"/>
</dbReference>
<evidence type="ECO:0000259" key="3">
    <source>
        <dbReference type="PROSITE" id="PS51719"/>
    </source>
</evidence>
<dbReference type="SUPFAM" id="SSF52540">
    <property type="entry name" value="P-loop containing nucleoside triphosphate hydrolases"/>
    <property type="match status" value="1"/>
</dbReference>
<evidence type="ECO:0000313" key="4">
    <source>
        <dbReference type="EMBL" id="USP82675.1"/>
    </source>
</evidence>
<dbReference type="InterPro" id="IPR027417">
    <property type="entry name" value="P-loop_NTPase"/>
</dbReference>
<dbReference type="InterPro" id="IPR046707">
    <property type="entry name" value="DUF6780"/>
</dbReference>
<dbReference type="GO" id="GO:0005525">
    <property type="term" value="F:GTP binding"/>
    <property type="evidence" value="ECO:0007669"/>
    <property type="project" value="UniProtKB-KW"/>
</dbReference>
<sequence length="805" mass="87665">MRPIPGGDALPTAVKPRSRKSSIDPVAPVSHVPTSFVFKRFEDLEQPAAPLHTPASSGKHEEHSSYGVQSLADTLEAAFGSEDATRSNDSPRTDRTKTRGVRSSRSVSHGSSTDSATLPEDTKSNRTWKLKRNLSNHGSCLPLKLPCADVPSPYPTSAMPSTPTSASITSLKLSDEDSALEEAASQAAMSSGGEEEHVEMPQDTLSFPQLVMPVMQMPTRRPFTTKGKAMSKLKVMVAGEIGAGKSSLVRSIVQACEDIVHIDPLPHPHSNPQPQKNKSKSRTRKPEHVGTARVTEIHASTKPYPHWWADLEETRTHKKRKNSSDTVLERNICFVDTPGYSPGPTEGEDMGAVINYVESLFYQTSSVISLEDSDALGLVSGSGGVLVDVVIYLLSPGKDISKDIDYMQQLSYLTNVIPIITKSDTLSAQEIVTLKTSILAQLQTTAFKPFFFGETIDDALLNVQGLSVVSDNSGEATQYPFTTPTYPYAVSSTLGPDHDNMDASVLMSPDYVQPLLPSELTTLVNRVFDPESIDWLRHSAAKKFVAWRRKMKLPGESTMMPSRIPPRSPTVTSIGLNGAASNQFIIKLIRPPASLASSVFSATSPSGVLVPGSGSPFYPSNLQSPILASSLANSEGLEPPGDFSLTRYGQLTQGDQGFSQIRIARWATDLQRSRRNERDRFEELQSNERAKWLLECVNEEVPKGTVVASPGAAPRAEWAMVRHGDEKKSRSFGQRYVKPMTGLDSRDPLGLCDLSDELKRRSYVLVKILGGVSVLGAVTVAVTRACGFETAFPPSSWWPWITRSD</sequence>
<name>A0A9Q9DY65_CURCL</name>
<feature type="compositionally biased region" description="Low complexity" evidence="2">
    <location>
        <begin position="101"/>
        <end position="112"/>
    </location>
</feature>
<organism evidence="4 5">
    <name type="scientific">Curvularia clavata</name>
    <dbReference type="NCBI Taxonomy" id="95742"/>
    <lineage>
        <taxon>Eukaryota</taxon>
        <taxon>Fungi</taxon>
        <taxon>Dikarya</taxon>
        <taxon>Ascomycota</taxon>
        <taxon>Pezizomycotina</taxon>
        <taxon>Dothideomycetes</taxon>
        <taxon>Pleosporomycetidae</taxon>
        <taxon>Pleosporales</taxon>
        <taxon>Pleosporineae</taxon>
        <taxon>Pleosporaceae</taxon>
        <taxon>Curvularia</taxon>
    </lineage>
</organism>
<dbReference type="AlphaFoldDB" id="A0A9Q9DY65"/>
<evidence type="ECO:0000256" key="2">
    <source>
        <dbReference type="SAM" id="MobiDB-lite"/>
    </source>
</evidence>
<protein>
    <recommendedName>
        <fullName evidence="3">Septin-type G domain-containing protein</fullName>
    </recommendedName>
</protein>
<reference evidence="4" key="1">
    <citation type="submission" date="2021-12" db="EMBL/GenBank/DDBJ databases">
        <title>Curvularia clavata genome.</title>
        <authorList>
            <person name="Cao Y."/>
        </authorList>
    </citation>
    <scope>NUCLEOTIDE SEQUENCE</scope>
    <source>
        <strain evidence="4">Yc1106</strain>
    </source>
</reference>
<dbReference type="PROSITE" id="PS51719">
    <property type="entry name" value="G_SEPTIN"/>
    <property type="match status" value="1"/>
</dbReference>
<accession>A0A9Q9DY65</accession>
<feature type="domain" description="Septin-type G" evidence="3">
    <location>
        <begin position="229"/>
        <end position="554"/>
    </location>
</feature>
<proteinExistence type="inferred from homology"/>
<keyword evidence="1" id="KW-0547">Nucleotide-binding</keyword>
<dbReference type="Pfam" id="PF20571">
    <property type="entry name" value="DUF6780"/>
    <property type="match status" value="1"/>
</dbReference>
<dbReference type="PANTHER" id="PTHR18884">
    <property type="entry name" value="SEPTIN"/>
    <property type="match status" value="1"/>
</dbReference>
<comment type="similarity">
    <text evidence="1">Belongs to the TRAFAC class TrmE-Era-EngA-EngB-Septin-like GTPase superfamily. Septin GTPase family.</text>
</comment>
<evidence type="ECO:0000313" key="5">
    <source>
        <dbReference type="Proteomes" id="UP001056012"/>
    </source>
</evidence>
<feature type="compositionally biased region" description="Basic and acidic residues" evidence="2">
    <location>
        <begin position="83"/>
        <end position="97"/>
    </location>
</feature>
<dbReference type="EMBL" id="CP089281">
    <property type="protein sequence ID" value="USP82675.1"/>
    <property type="molecule type" value="Genomic_DNA"/>
</dbReference>
<feature type="region of interest" description="Disordered" evidence="2">
    <location>
        <begin position="262"/>
        <end position="291"/>
    </location>
</feature>